<dbReference type="InterPro" id="IPR012223">
    <property type="entry name" value="TEII"/>
</dbReference>
<comment type="caution">
    <text evidence="5">The sequence shown here is derived from an EMBL/GenBank/DDBJ whole genome shotgun (WGS) entry which is preliminary data.</text>
</comment>
<dbReference type="InterPro" id="IPR001031">
    <property type="entry name" value="Thioesterase"/>
</dbReference>
<dbReference type="RefSeq" id="WP_122191618.1">
    <property type="nucleotide sequence ID" value="NZ_RFFH01000022.1"/>
</dbReference>
<dbReference type="Pfam" id="PF00975">
    <property type="entry name" value="Thioesterase"/>
    <property type="match status" value="1"/>
</dbReference>
<sequence length="252" mass="26981">MTAKLGWIRKFHTPASAGCPPLVIFPHAGSGASAYRAFSQAFSRDFDVIVLQYPGRQDRAAEPMPAALPEVAAGALAEFLESPWHRGVPVTVFGHSMGSMVGFEFVRQAEAAGVPVQLMLASGAVAPSRAADMPPHPTENDDELLDHMVSLNGTGAEVAANRDIIRMALPALRADYRAFDVYSCAPDVRVDARLHALGGTDDEHVTPYELRLWARHSAHEVPVTLFDGGHFYLHDHVAAIADLAAAAVAGVR</sequence>
<dbReference type="SUPFAM" id="SSF53474">
    <property type="entry name" value="alpha/beta-Hydrolases"/>
    <property type="match status" value="1"/>
</dbReference>
<dbReference type="Proteomes" id="UP000279275">
    <property type="component" value="Unassembled WGS sequence"/>
</dbReference>
<dbReference type="GO" id="GO:0008610">
    <property type="term" value="P:lipid biosynthetic process"/>
    <property type="evidence" value="ECO:0007669"/>
    <property type="project" value="TreeGrafter"/>
</dbReference>
<proteinExistence type="inferred from homology"/>
<dbReference type="PANTHER" id="PTHR11487:SF0">
    <property type="entry name" value="S-ACYL FATTY ACID SYNTHASE THIOESTERASE, MEDIUM CHAIN"/>
    <property type="match status" value="1"/>
</dbReference>
<reference evidence="5 6" key="1">
    <citation type="submission" date="2018-10" db="EMBL/GenBank/DDBJ databases">
        <title>Isolation from cow dung.</title>
        <authorList>
            <person name="Ling L."/>
        </authorList>
    </citation>
    <scope>NUCLEOTIDE SEQUENCE [LARGE SCALE GENOMIC DNA]</scope>
    <source>
        <strain evidence="5 6">NEAU-LL90</strain>
    </source>
</reference>
<comment type="catalytic activity">
    <reaction evidence="3">
        <text>a fatty acyl-CoA + H2O = a fatty acid + CoA + H(+)</text>
        <dbReference type="Rhea" id="RHEA:16781"/>
        <dbReference type="ChEBI" id="CHEBI:15377"/>
        <dbReference type="ChEBI" id="CHEBI:15378"/>
        <dbReference type="ChEBI" id="CHEBI:28868"/>
        <dbReference type="ChEBI" id="CHEBI:57287"/>
        <dbReference type="ChEBI" id="CHEBI:77636"/>
    </reaction>
</comment>
<dbReference type="OrthoDB" id="8480037at2"/>
<dbReference type="InterPro" id="IPR029058">
    <property type="entry name" value="AB_hydrolase_fold"/>
</dbReference>
<dbReference type="EMBL" id="RFFH01000022">
    <property type="protein sequence ID" value="RMI28374.1"/>
    <property type="molecule type" value="Genomic_DNA"/>
</dbReference>
<evidence type="ECO:0000256" key="2">
    <source>
        <dbReference type="ARBA" id="ARBA00015007"/>
    </source>
</evidence>
<evidence type="ECO:0000313" key="6">
    <source>
        <dbReference type="Proteomes" id="UP000279275"/>
    </source>
</evidence>
<name>A0A3M2KTU4_9NOCA</name>
<organism evidence="5 6">
    <name type="scientific">Nocardia stercoris</name>
    <dbReference type="NCBI Taxonomy" id="2483361"/>
    <lineage>
        <taxon>Bacteria</taxon>
        <taxon>Bacillati</taxon>
        <taxon>Actinomycetota</taxon>
        <taxon>Actinomycetes</taxon>
        <taxon>Mycobacteriales</taxon>
        <taxon>Nocardiaceae</taxon>
        <taxon>Nocardia</taxon>
    </lineage>
</organism>
<dbReference type="Gene3D" id="3.40.50.1820">
    <property type="entry name" value="alpha/beta hydrolase"/>
    <property type="match status" value="1"/>
</dbReference>
<protein>
    <recommendedName>
        <fullName evidence="2">Thioesterase TesA</fullName>
    </recommendedName>
</protein>
<dbReference type="AlphaFoldDB" id="A0A3M2KTU4"/>
<evidence type="ECO:0000256" key="1">
    <source>
        <dbReference type="ARBA" id="ARBA00007169"/>
    </source>
</evidence>
<comment type="similarity">
    <text evidence="1">Belongs to the thioesterase family.</text>
</comment>
<feature type="domain" description="Thioesterase" evidence="4">
    <location>
        <begin position="21"/>
        <end position="242"/>
    </location>
</feature>
<gene>
    <name evidence="5" type="ORF">EBN03_30450</name>
</gene>
<evidence type="ECO:0000259" key="4">
    <source>
        <dbReference type="Pfam" id="PF00975"/>
    </source>
</evidence>
<dbReference type="PANTHER" id="PTHR11487">
    <property type="entry name" value="THIOESTERASE"/>
    <property type="match status" value="1"/>
</dbReference>
<accession>A0A3M2KTU4</accession>
<evidence type="ECO:0000256" key="3">
    <source>
        <dbReference type="ARBA" id="ARBA00024293"/>
    </source>
</evidence>
<evidence type="ECO:0000313" key="5">
    <source>
        <dbReference type="EMBL" id="RMI28374.1"/>
    </source>
</evidence>
<keyword evidence="6" id="KW-1185">Reference proteome</keyword>